<feature type="transmembrane region" description="Helical" evidence="1">
    <location>
        <begin position="20"/>
        <end position="44"/>
    </location>
</feature>
<proteinExistence type="predicted"/>
<keyword evidence="1" id="KW-1133">Transmembrane helix</keyword>
<keyword evidence="3" id="KW-1185">Reference proteome</keyword>
<keyword evidence="1" id="KW-0472">Membrane</keyword>
<sequence length="159" mass="18081">MGLPHLETCCFVFDLKTGNIIMGSLNAVMSFTITIIMTVTAATLEPLQEAAFEERDLNKEAAMTGLYVMSIILALMFLVKFCFDVVFVYGVVTERASVVRAYFFMWSVFFFLSLFTFFLNAPHYDAGTITVEVFYICLNVYAILLSNSFYKQLNNREVV</sequence>
<feature type="transmembrane region" description="Helical" evidence="1">
    <location>
        <begin position="133"/>
        <end position="150"/>
    </location>
</feature>
<name>A0ABN8I2P9_9NEOP</name>
<keyword evidence="1" id="KW-0812">Transmembrane</keyword>
<dbReference type="PANTHER" id="PTHR36694">
    <property type="entry name" value="PASIFLORA 1, ISOFORM A-RELATED"/>
    <property type="match status" value="1"/>
</dbReference>
<accession>A0ABN8I2P9</accession>
<dbReference type="PANTHER" id="PTHR36694:SF11">
    <property type="entry name" value="LP21121P-RELATED"/>
    <property type="match status" value="1"/>
</dbReference>
<reference evidence="2" key="1">
    <citation type="submission" date="2022-03" db="EMBL/GenBank/DDBJ databases">
        <authorList>
            <person name="Martin H S."/>
        </authorList>
    </citation>
    <scope>NUCLEOTIDE SEQUENCE</scope>
</reference>
<evidence type="ECO:0000313" key="3">
    <source>
        <dbReference type="Proteomes" id="UP000837857"/>
    </source>
</evidence>
<dbReference type="Proteomes" id="UP000837857">
    <property type="component" value="Chromosome 13"/>
</dbReference>
<feature type="transmembrane region" description="Helical" evidence="1">
    <location>
        <begin position="101"/>
        <end position="121"/>
    </location>
</feature>
<gene>
    <name evidence="2" type="ORF">IPOD504_LOCUS3339</name>
</gene>
<organism evidence="2 3">
    <name type="scientific">Iphiclides podalirius</name>
    <name type="common">scarce swallowtail</name>
    <dbReference type="NCBI Taxonomy" id="110791"/>
    <lineage>
        <taxon>Eukaryota</taxon>
        <taxon>Metazoa</taxon>
        <taxon>Ecdysozoa</taxon>
        <taxon>Arthropoda</taxon>
        <taxon>Hexapoda</taxon>
        <taxon>Insecta</taxon>
        <taxon>Pterygota</taxon>
        <taxon>Neoptera</taxon>
        <taxon>Endopterygota</taxon>
        <taxon>Lepidoptera</taxon>
        <taxon>Glossata</taxon>
        <taxon>Ditrysia</taxon>
        <taxon>Papilionoidea</taxon>
        <taxon>Papilionidae</taxon>
        <taxon>Papilioninae</taxon>
        <taxon>Iphiclides</taxon>
    </lineage>
</organism>
<feature type="non-terminal residue" evidence="2">
    <location>
        <position position="1"/>
    </location>
</feature>
<evidence type="ECO:0000256" key="1">
    <source>
        <dbReference type="SAM" id="Phobius"/>
    </source>
</evidence>
<dbReference type="EMBL" id="OW152825">
    <property type="protein sequence ID" value="CAH2041678.1"/>
    <property type="molecule type" value="Genomic_DNA"/>
</dbReference>
<evidence type="ECO:0000313" key="2">
    <source>
        <dbReference type="EMBL" id="CAH2041678.1"/>
    </source>
</evidence>
<feature type="transmembrane region" description="Helical" evidence="1">
    <location>
        <begin position="65"/>
        <end position="89"/>
    </location>
</feature>
<protein>
    <recommendedName>
        <fullName evidence="4">Transmembrane protein</fullName>
    </recommendedName>
</protein>
<evidence type="ECO:0008006" key="4">
    <source>
        <dbReference type="Google" id="ProtNLM"/>
    </source>
</evidence>